<dbReference type="Gene3D" id="1.10.260.40">
    <property type="entry name" value="lambda repressor-like DNA-binding domains"/>
    <property type="match status" value="1"/>
</dbReference>
<feature type="domain" description="HTH cro/C1-type" evidence="4">
    <location>
        <begin position="19"/>
        <end position="73"/>
    </location>
</feature>
<dbReference type="SUPFAM" id="SSF47413">
    <property type="entry name" value="lambda repressor-like DNA-binding domains"/>
    <property type="match status" value="1"/>
</dbReference>
<dbReference type="GO" id="GO:0003700">
    <property type="term" value="F:DNA-binding transcription factor activity"/>
    <property type="evidence" value="ECO:0007669"/>
    <property type="project" value="TreeGrafter"/>
</dbReference>
<dbReference type="InterPro" id="IPR010982">
    <property type="entry name" value="Lambda_DNA-bd_dom_sf"/>
</dbReference>
<proteinExistence type="predicted"/>
<comment type="caution">
    <text evidence="5">The sequence shown here is derived from an EMBL/GenBank/DDBJ whole genome shotgun (WGS) entry which is preliminary data.</text>
</comment>
<dbReference type="GO" id="GO:0003677">
    <property type="term" value="F:DNA binding"/>
    <property type="evidence" value="ECO:0007669"/>
    <property type="project" value="UniProtKB-KW"/>
</dbReference>
<sequence length="85" mass="9436">MTDKPNAPNHALIPFGQHVAKLRKNLGISQEELSGRCGLDRTYISGIERGKRNLSLTNVFKLAKALDVPPKVLLDYPEEVVSHDN</sequence>
<evidence type="ECO:0000313" key="6">
    <source>
        <dbReference type="Proteomes" id="UP000652567"/>
    </source>
</evidence>
<organism evidence="5 6">
    <name type="scientific">Cellvibrio polysaccharolyticus</name>
    <dbReference type="NCBI Taxonomy" id="2082724"/>
    <lineage>
        <taxon>Bacteria</taxon>
        <taxon>Pseudomonadati</taxon>
        <taxon>Pseudomonadota</taxon>
        <taxon>Gammaproteobacteria</taxon>
        <taxon>Cellvibrionales</taxon>
        <taxon>Cellvibrionaceae</taxon>
        <taxon>Cellvibrio</taxon>
    </lineage>
</organism>
<dbReference type="CDD" id="cd00093">
    <property type="entry name" value="HTH_XRE"/>
    <property type="match status" value="1"/>
</dbReference>
<keyword evidence="2" id="KW-0238">DNA-binding</keyword>
<reference evidence="5" key="1">
    <citation type="submission" date="2018-07" db="EMBL/GenBank/DDBJ databases">
        <title>Genome assembly of strain Ka43.</title>
        <authorList>
            <person name="Kukolya J."/>
            <person name="Nagy I."/>
            <person name="Horvath B."/>
            <person name="Toth A."/>
        </authorList>
    </citation>
    <scope>NUCLEOTIDE SEQUENCE</scope>
    <source>
        <strain evidence="5">KB43</strain>
    </source>
</reference>
<dbReference type="InterPro" id="IPR001387">
    <property type="entry name" value="Cro/C1-type_HTH"/>
</dbReference>
<dbReference type="SMART" id="SM00530">
    <property type="entry name" value="HTH_XRE"/>
    <property type="match status" value="1"/>
</dbReference>
<dbReference type="PROSITE" id="PS50943">
    <property type="entry name" value="HTH_CROC1"/>
    <property type="match status" value="1"/>
</dbReference>
<evidence type="ECO:0000256" key="2">
    <source>
        <dbReference type="ARBA" id="ARBA00023125"/>
    </source>
</evidence>
<dbReference type="PANTHER" id="PTHR46797">
    <property type="entry name" value="HTH-TYPE TRANSCRIPTIONAL REGULATOR"/>
    <property type="match status" value="1"/>
</dbReference>
<evidence type="ECO:0000256" key="3">
    <source>
        <dbReference type="ARBA" id="ARBA00023163"/>
    </source>
</evidence>
<dbReference type="GO" id="GO:0005829">
    <property type="term" value="C:cytosol"/>
    <property type="evidence" value="ECO:0007669"/>
    <property type="project" value="TreeGrafter"/>
</dbReference>
<keyword evidence="6" id="KW-1185">Reference proteome</keyword>
<protein>
    <submittedName>
        <fullName evidence="5">XRE family transcriptional regulator</fullName>
    </submittedName>
</protein>
<name>A0A928YTA7_9GAMM</name>
<keyword evidence="3" id="KW-0804">Transcription</keyword>
<dbReference type="AlphaFoldDB" id="A0A928YTA7"/>
<evidence type="ECO:0000313" key="5">
    <source>
        <dbReference type="EMBL" id="MBE8716667.1"/>
    </source>
</evidence>
<keyword evidence="1" id="KW-0805">Transcription regulation</keyword>
<dbReference type="InterPro" id="IPR050807">
    <property type="entry name" value="TransReg_Diox_bact_type"/>
</dbReference>
<dbReference type="EMBL" id="PRDL01000001">
    <property type="protein sequence ID" value="MBE8716667.1"/>
    <property type="molecule type" value="Genomic_DNA"/>
</dbReference>
<dbReference type="RefSeq" id="WP_193907909.1">
    <property type="nucleotide sequence ID" value="NZ_PRDL01000001.1"/>
</dbReference>
<evidence type="ECO:0000259" key="4">
    <source>
        <dbReference type="PROSITE" id="PS50943"/>
    </source>
</evidence>
<accession>A0A928YTA7</accession>
<gene>
    <name evidence="5" type="ORF">C4F51_05625</name>
</gene>
<evidence type="ECO:0000256" key="1">
    <source>
        <dbReference type="ARBA" id="ARBA00023015"/>
    </source>
</evidence>
<dbReference type="Pfam" id="PF01381">
    <property type="entry name" value="HTH_3"/>
    <property type="match status" value="1"/>
</dbReference>
<dbReference type="Proteomes" id="UP000652567">
    <property type="component" value="Unassembled WGS sequence"/>
</dbReference>
<dbReference type="PANTHER" id="PTHR46797:SF23">
    <property type="entry name" value="HTH-TYPE TRANSCRIPTIONAL REGULATOR SUTR"/>
    <property type="match status" value="1"/>
</dbReference>